<evidence type="ECO:0000256" key="6">
    <source>
        <dbReference type="ARBA" id="ARBA00023004"/>
    </source>
</evidence>
<keyword evidence="7 9" id="KW-0472">Membrane</keyword>
<keyword evidence="3 9" id="KW-0812">Transmembrane</keyword>
<evidence type="ECO:0000313" key="10">
    <source>
        <dbReference type="EMBL" id="MDP0588483.1"/>
    </source>
</evidence>
<keyword evidence="2 8" id="KW-0349">Heme</keyword>
<comment type="subcellular location">
    <subcellularLocation>
        <location evidence="1">Membrane</location>
    </subcellularLocation>
</comment>
<accession>A0AA90NUJ2</accession>
<feature type="binding site" description="covalent" evidence="8">
    <location>
        <position position="55"/>
    </location>
    <ligand>
        <name>heme c</name>
        <dbReference type="ChEBI" id="CHEBI:61717"/>
    </ligand>
</feature>
<dbReference type="Pfam" id="PF02167">
    <property type="entry name" value="Cytochrom_C1"/>
    <property type="match status" value="2"/>
</dbReference>
<evidence type="ECO:0000256" key="5">
    <source>
        <dbReference type="ARBA" id="ARBA00022989"/>
    </source>
</evidence>
<keyword evidence="11" id="KW-1185">Reference proteome</keyword>
<evidence type="ECO:0000256" key="8">
    <source>
        <dbReference type="PIRSR" id="PIRSR602326-1"/>
    </source>
</evidence>
<keyword evidence="4 8" id="KW-0479">Metal-binding</keyword>
<dbReference type="EMBL" id="JASXSV010000005">
    <property type="protein sequence ID" value="MDP0588483.1"/>
    <property type="molecule type" value="Genomic_DNA"/>
</dbReference>
<dbReference type="GO" id="GO:0009055">
    <property type="term" value="F:electron transfer activity"/>
    <property type="evidence" value="ECO:0007669"/>
    <property type="project" value="InterPro"/>
</dbReference>
<evidence type="ECO:0000256" key="3">
    <source>
        <dbReference type="ARBA" id="ARBA00022692"/>
    </source>
</evidence>
<dbReference type="InterPro" id="IPR036909">
    <property type="entry name" value="Cyt_c-like_dom_sf"/>
</dbReference>
<keyword evidence="5 9" id="KW-1133">Transmembrane helix</keyword>
<feature type="binding site" description="covalent" evidence="8">
    <location>
        <position position="54"/>
    </location>
    <ligand>
        <name>heme c</name>
        <dbReference type="ChEBI" id="CHEBI:61717"/>
    </ligand>
</feature>
<feature type="transmembrane region" description="Helical" evidence="9">
    <location>
        <begin position="226"/>
        <end position="244"/>
    </location>
</feature>
<dbReference type="Gene3D" id="1.20.5.100">
    <property type="entry name" value="Cytochrome c1, transmembrane anchor, C-terminal"/>
    <property type="match status" value="1"/>
</dbReference>
<dbReference type="SUPFAM" id="SSF46626">
    <property type="entry name" value="Cytochrome c"/>
    <property type="match status" value="1"/>
</dbReference>
<evidence type="ECO:0000256" key="2">
    <source>
        <dbReference type="ARBA" id="ARBA00022617"/>
    </source>
</evidence>
<keyword evidence="6 8" id="KW-0408">Iron</keyword>
<comment type="cofactor">
    <cofactor evidence="8">
        <name>heme c</name>
        <dbReference type="ChEBI" id="CHEBI:61717"/>
    </cofactor>
    <text evidence="8">Binds 1 heme c group covalently per subunit.</text>
</comment>
<gene>
    <name evidence="10" type="ORF">QS748_04545</name>
</gene>
<dbReference type="InterPro" id="IPR002326">
    <property type="entry name" value="Cyt_c1"/>
</dbReference>
<comment type="caution">
    <text evidence="10">The sequence shown here is derived from an EMBL/GenBank/DDBJ whole genome shotgun (WGS) entry which is preliminary data.</text>
</comment>
<dbReference type="AlphaFoldDB" id="A0AA90NUJ2"/>
<evidence type="ECO:0000256" key="1">
    <source>
        <dbReference type="ARBA" id="ARBA00004370"/>
    </source>
</evidence>
<dbReference type="GO" id="GO:0020037">
    <property type="term" value="F:heme binding"/>
    <property type="evidence" value="ECO:0007669"/>
    <property type="project" value="InterPro"/>
</dbReference>
<evidence type="ECO:0000256" key="9">
    <source>
        <dbReference type="SAM" id="Phobius"/>
    </source>
</evidence>
<evidence type="ECO:0000256" key="4">
    <source>
        <dbReference type="ARBA" id="ARBA00022723"/>
    </source>
</evidence>
<evidence type="ECO:0000313" key="11">
    <source>
        <dbReference type="Proteomes" id="UP001178148"/>
    </source>
</evidence>
<sequence length="253" mass="29251">MKRIILTLILIFIPIMVISSTGDGYPLDKVDTDHTDKASLQRGLKYYQNYCSGCHSTGFQRYERVADDLGIPHDLMMNNLVFTKDTKIGDLMTNNMNPKDAKKWFGIAPPDLTLVARVRGEDWLYTFLRTFYEDPTRPWGVNNKVFPDVAMPYVLMDLQGVQIDTCEGIDDSNEKDPLTGEKLCGLKVDSERKGSMTPTEFDQAIYDLVNFLSYSAEPMKMERQRLGVYVLLFLLVFFVFAYFLKREYWKDIH</sequence>
<dbReference type="GO" id="GO:0046872">
    <property type="term" value="F:metal ion binding"/>
    <property type="evidence" value="ECO:0007669"/>
    <property type="project" value="UniProtKB-KW"/>
</dbReference>
<dbReference type="PANTHER" id="PTHR10266">
    <property type="entry name" value="CYTOCHROME C1"/>
    <property type="match status" value="1"/>
</dbReference>
<feature type="binding site" description="covalent" evidence="8">
    <location>
        <position position="51"/>
    </location>
    <ligand>
        <name>heme c</name>
        <dbReference type="ChEBI" id="CHEBI:61717"/>
    </ligand>
</feature>
<evidence type="ECO:0000256" key="7">
    <source>
        <dbReference type="ARBA" id="ARBA00023136"/>
    </source>
</evidence>
<organism evidence="10 11">
    <name type="scientific">Candidatus Endonucleibacter bathymodioli</name>
    <dbReference type="NCBI Taxonomy" id="539814"/>
    <lineage>
        <taxon>Bacteria</taxon>
        <taxon>Pseudomonadati</taxon>
        <taxon>Pseudomonadota</taxon>
        <taxon>Gammaproteobacteria</taxon>
        <taxon>Oceanospirillales</taxon>
        <taxon>Endozoicomonadaceae</taxon>
        <taxon>Candidatus Endonucleibacter</taxon>
    </lineage>
</organism>
<dbReference type="PANTHER" id="PTHR10266:SF3">
    <property type="entry name" value="CYTOCHROME C1, HEME PROTEIN, MITOCHONDRIAL"/>
    <property type="match status" value="1"/>
</dbReference>
<protein>
    <submittedName>
        <fullName evidence="10">Cytochrome c1</fullName>
    </submittedName>
</protein>
<dbReference type="PRINTS" id="PR00603">
    <property type="entry name" value="CYTOCHROMEC1"/>
</dbReference>
<dbReference type="Gene3D" id="1.10.760.10">
    <property type="entry name" value="Cytochrome c-like domain"/>
    <property type="match status" value="1"/>
</dbReference>
<dbReference type="GO" id="GO:0016020">
    <property type="term" value="C:membrane"/>
    <property type="evidence" value="ECO:0007669"/>
    <property type="project" value="UniProtKB-SubCell"/>
</dbReference>
<proteinExistence type="predicted"/>
<name>A0AA90NUJ2_9GAMM</name>
<reference evidence="10 11" key="1">
    <citation type="journal article" date="2023" name="bioRxiv">
        <title>An intranuclear bacterial parasite of deep-sea mussels expresses apoptosis inhibitors acquired from its host.</title>
        <authorList>
            <person name="Gonzalez Porras M.A."/>
            <person name="Assie A."/>
            <person name="Tietjen M."/>
            <person name="Violette M."/>
            <person name="Kleiner M."/>
            <person name="Gruber-Vodicka H."/>
            <person name="Dubilier N."/>
            <person name="Leisch N."/>
        </authorList>
    </citation>
    <scope>NUCLEOTIDE SEQUENCE [LARGE SCALE GENOMIC DNA]</scope>
    <source>
        <strain evidence="10">IAP13</strain>
    </source>
</reference>
<dbReference type="Proteomes" id="UP001178148">
    <property type="component" value="Unassembled WGS sequence"/>
</dbReference>